<keyword evidence="7" id="KW-1185">Reference proteome</keyword>
<name>A0A7T8JWF0_CALRO</name>
<sequence>VYISEIAHPSIRASLCSSSKVFSQVGLLTSFALGAWFNWRQLAVICAIGPILAFIAALNVPETPSFLVFTNQEKRAERSLRWLRGASYAYDVCDEESIGVAEELATLHANIRRKKEMRSCCSKKTALSELLGPLSITCGVMFFT</sequence>
<dbReference type="PANTHER" id="PTHR48021:SF34">
    <property type="entry name" value="FACILITATED TREHALOSE TRANSPORTER TRET1-2 HOMOLOG-LIKE PROTEIN"/>
    <property type="match status" value="1"/>
</dbReference>
<dbReference type="Gene3D" id="1.20.1250.20">
    <property type="entry name" value="MFS general substrate transporter like domains"/>
    <property type="match status" value="1"/>
</dbReference>
<evidence type="ECO:0000313" key="7">
    <source>
        <dbReference type="Proteomes" id="UP000595437"/>
    </source>
</evidence>
<evidence type="ECO:0000256" key="4">
    <source>
        <dbReference type="ARBA" id="ARBA00023136"/>
    </source>
</evidence>
<keyword evidence="4 5" id="KW-0472">Membrane</keyword>
<evidence type="ECO:0000256" key="5">
    <source>
        <dbReference type="SAM" id="Phobius"/>
    </source>
</evidence>
<dbReference type="Proteomes" id="UP000595437">
    <property type="component" value="Chromosome 16"/>
</dbReference>
<dbReference type="AlphaFoldDB" id="A0A7T8JWF0"/>
<proteinExistence type="predicted"/>
<reference evidence="7" key="1">
    <citation type="submission" date="2021-01" db="EMBL/GenBank/DDBJ databases">
        <title>Caligus Genome Assembly.</title>
        <authorList>
            <person name="Gallardo-Escarate C."/>
        </authorList>
    </citation>
    <scope>NUCLEOTIDE SEQUENCE [LARGE SCALE GENOMIC DNA]</scope>
</reference>
<protein>
    <submittedName>
        <fullName evidence="6">Uncharacterized protein</fullName>
    </submittedName>
</protein>
<keyword evidence="3 5" id="KW-1133">Transmembrane helix</keyword>
<dbReference type="SUPFAM" id="SSF103473">
    <property type="entry name" value="MFS general substrate transporter"/>
    <property type="match status" value="1"/>
</dbReference>
<dbReference type="InterPro" id="IPR050549">
    <property type="entry name" value="MFS_Trehalose_Transporter"/>
</dbReference>
<gene>
    <name evidence="6" type="ORF">FKW44_022209</name>
</gene>
<dbReference type="EMBL" id="CP045905">
    <property type="protein sequence ID" value="QQP36954.1"/>
    <property type="molecule type" value="Genomic_DNA"/>
</dbReference>
<dbReference type="Pfam" id="PF00083">
    <property type="entry name" value="Sugar_tr"/>
    <property type="match status" value="1"/>
</dbReference>
<evidence type="ECO:0000256" key="1">
    <source>
        <dbReference type="ARBA" id="ARBA00004370"/>
    </source>
</evidence>
<evidence type="ECO:0000313" key="6">
    <source>
        <dbReference type="EMBL" id="QQP36954.1"/>
    </source>
</evidence>
<evidence type="ECO:0000256" key="3">
    <source>
        <dbReference type="ARBA" id="ARBA00022989"/>
    </source>
</evidence>
<dbReference type="InterPro" id="IPR005828">
    <property type="entry name" value="MFS_sugar_transport-like"/>
</dbReference>
<feature type="non-terminal residue" evidence="6">
    <location>
        <position position="1"/>
    </location>
</feature>
<evidence type="ECO:0000256" key="2">
    <source>
        <dbReference type="ARBA" id="ARBA00022692"/>
    </source>
</evidence>
<feature type="non-terminal residue" evidence="6">
    <location>
        <position position="144"/>
    </location>
</feature>
<keyword evidence="2 5" id="KW-0812">Transmembrane</keyword>
<accession>A0A7T8JWF0</accession>
<dbReference type="InterPro" id="IPR036259">
    <property type="entry name" value="MFS_trans_sf"/>
</dbReference>
<comment type="subcellular location">
    <subcellularLocation>
        <location evidence="1">Membrane</location>
    </subcellularLocation>
</comment>
<dbReference type="GO" id="GO:0016020">
    <property type="term" value="C:membrane"/>
    <property type="evidence" value="ECO:0007669"/>
    <property type="project" value="UniProtKB-SubCell"/>
</dbReference>
<dbReference type="PANTHER" id="PTHR48021">
    <property type="match status" value="1"/>
</dbReference>
<feature type="transmembrane region" description="Helical" evidence="5">
    <location>
        <begin position="39"/>
        <end position="60"/>
    </location>
</feature>
<dbReference type="GO" id="GO:0022857">
    <property type="term" value="F:transmembrane transporter activity"/>
    <property type="evidence" value="ECO:0007669"/>
    <property type="project" value="InterPro"/>
</dbReference>
<organism evidence="6 7">
    <name type="scientific">Caligus rogercresseyi</name>
    <name type="common">Sea louse</name>
    <dbReference type="NCBI Taxonomy" id="217165"/>
    <lineage>
        <taxon>Eukaryota</taxon>
        <taxon>Metazoa</taxon>
        <taxon>Ecdysozoa</taxon>
        <taxon>Arthropoda</taxon>
        <taxon>Crustacea</taxon>
        <taxon>Multicrustacea</taxon>
        <taxon>Hexanauplia</taxon>
        <taxon>Copepoda</taxon>
        <taxon>Siphonostomatoida</taxon>
        <taxon>Caligidae</taxon>
        <taxon>Caligus</taxon>
    </lineage>
</organism>
<dbReference type="OrthoDB" id="6339427at2759"/>